<reference evidence="11 12" key="1">
    <citation type="journal article" date="2019" name="Plant Biotechnol. J.">
        <title>The red bayberry genome and genetic basis of sex determination.</title>
        <authorList>
            <person name="Jia H.M."/>
            <person name="Jia H.J."/>
            <person name="Cai Q.L."/>
            <person name="Wang Y."/>
            <person name="Zhao H.B."/>
            <person name="Yang W.F."/>
            <person name="Wang G.Y."/>
            <person name="Li Y.H."/>
            <person name="Zhan D.L."/>
            <person name="Shen Y.T."/>
            <person name="Niu Q.F."/>
            <person name="Chang L."/>
            <person name="Qiu J."/>
            <person name="Zhao L."/>
            <person name="Xie H.B."/>
            <person name="Fu W.Y."/>
            <person name="Jin J."/>
            <person name="Li X.W."/>
            <person name="Jiao Y."/>
            <person name="Zhou C.C."/>
            <person name="Tu T."/>
            <person name="Chai C.Y."/>
            <person name="Gao J.L."/>
            <person name="Fan L.J."/>
            <person name="van de Weg E."/>
            <person name="Wang J.Y."/>
            <person name="Gao Z.S."/>
        </authorList>
    </citation>
    <scope>NUCLEOTIDE SEQUENCE [LARGE SCALE GENOMIC DNA]</scope>
    <source>
        <tissue evidence="11">Leaves</tissue>
    </source>
</reference>
<dbReference type="PANTHER" id="PTHR33203:SF63">
    <property type="entry name" value="OLEOSIN 18.2 KDA"/>
    <property type="match status" value="1"/>
</dbReference>
<dbReference type="Proteomes" id="UP000516437">
    <property type="component" value="Chromosome 6"/>
</dbReference>
<keyword evidence="7 10" id="KW-1133">Transmembrane helix</keyword>
<dbReference type="AlphaFoldDB" id="A0A6A1V8F3"/>
<evidence type="ECO:0000256" key="5">
    <source>
        <dbReference type="ARBA" id="ARBA00022677"/>
    </source>
</evidence>
<evidence type="ECO:0000256" key="4">
    <source>
        <dbReference type="ARBA" id="ARBA00010858"/>
    </source>
</evidence>
<accession>A0A6A1V8F3</accession>
<feature type="transmembrane region" description="Helical" evidence="10">
    <location>
        <begin position="34"/>
        <end position="56"/>
    </location>
</feature>
<proteinExistence type="inferred from homology"/>
<organism evidence="11 12">
    <name type="scientific">Morella rubra</name>
    <name type="common">Chinese bayberry</name>
    <dbReference type="NCBI Taxonomy" id="262757"/>
    <lineage>
        <taxon>Eukaryota</taxon>
        <taxon>Viridiplantae</taxon>
        <taxon>Streptophyta</taxon>
        <taxon>Embryophyta</taxon>
        <taxon>Tracheophyta</taxon>
        <taxon>Spermatophyta</taxon>
        <taxon>Magnoliopsida</taxon>
        <taxon>eudicotyledons</taxon>
        <taxon>Gunneridae</taxon>
        <taxon>Pentapetalae</taxon>
        <taxon>rosids</taxon>
        <taxon>fabids</taxon>
        <taxon>Fagales</taxon>
        <taxon>Myricaceae</taxon>
        <taxon>Morella</taxon>
    </lineage>
</organism>
<feature type="transmembrane region" description="Helical" evidence="10">
    <location>
        <begin position="68"/>
        <end position="89"/>
    </location>
</feature>
<comment type="caution">
    <text evidence="11">The sequence shown here is derived from an EMBL/GenBank/DDBJ whole genome shotgun (WGS) entry which is preliminary data.</text>
</comment>
<protein>
    <submittedName>
        <fullName evidence="11">Oleosin 5</fullName>
    </submittedName>
</protein>
<keyword evidence="6 10" id="KW-0812">Transmembrane</keyword>
<dbReference type="PANTHER" id="PTHR33203">
    <property type="entry name" value="OLEOSIN"/>
    <property type="match status" value="1"/>
</dbReference>
<dbReference type="EMBL" id="RXIC02000024">
    <property type="protein sequence ID" value="KAB1209132.1"/>
    <property type="molecule type" value="Genomic_DNA"/>
</dbReference>
<sequence length="157" mass="16694">MADRDRPHQLQVHPQRQFDGPKQLQRGGPSTSKILAVLGGLPLGGTLLALSGLTLVGSMIGLAVTTPIFIICSPVLVPAAIAIGLAIIAFLSSGALGLTGLASLSWVINYLRQATRSLPQEMDQAKRRVQDMASFVGQKTKEVGQEIQSRAQEGRRT</sequence>
<name>A0A6A1V8F3_9ROSI</name>
<dbReference type="OrthoDB" id="1929188at2759"/>
<dbReference type="InterPro" id="IPR000136">
    <property type="entry name" value="Oleosin"/>
</dbReference>
<comment type="function">
    <text evidence="1">May have a structural role to stabilize the lipid body during desiccation of the seed by preventing coalescence of the oil. Probably interacts with both lipid and phospholipid moieties of lipid bodies. May also provide recognition signals for specific lipase anchorage in lipolysis during seedling growth.</text>
</comment>
<comment type="subcellular location">
    <subcellularLocation>
        <location evidence="3">Lipid droplet</location>
    </subcellularLocation>
    <subcellularLocation>
        <location evidence="2">Membrane</location>
        <topology evidence="2">Multi-pass membrane protein</topology>
    </subcellularLocation>
</comment>
<dbReference type="GO" id="GO:0050826">
    <property type="term" value="P:response to freezing"/>
    <property type="evidence" value="ECO:0007669"/>
    <property type="project" value="TreeGrafter"/>
</dbReference>
<evidence type="ECO:0000256" key="2">
    <source>
        <dbReference type="ARBA" id="ARBA00004141"/>
    </source>
</evidence>
<evidence type="ECO:0000256" key="1">
    <source>
        <dbReference type="ARBA" id="ARBA00002582"/>
    </source>
</evidence>
<keyword evidence="5" id="KW-0551">Lipid droplet</keyword>
<evidence type="ECO:0000256" key="6">
    <source>
        <dbReference type="ARBA" id="ARBA00022692"/>
    </source>
</evidence>
<dbReference type="GO" id="GO:0016020">
    <property type="term" value="C:membrane"/>
    <property type="evidence" value="ECO:0007669"/>
    <property type="project" value="UniProtKB-SubCell"/>
</dbReference>
<evidence type="ECO:0000256" key="3">
    <source>
        <dbReference type="ARBA" id="ARBA00004502"/>
    </source>
</evidence>
<gene>
    <name evidence="11" type="ORF">CJ030_MR6G015558</name>
</gene>
<evidence type="ECO:0000256" key="7">
    <source>
        <dbReference type="ARBA" id="ARBA00022989"/>
    </source>
</evidence>
<evidence type="ECO:0000313" key="11">
    <source>
        <dbReference type="EMBL" id="KAB1209132.1"/>
    </source>
</evidence>
<evidence type="ECO:0000313" key="12">
    <source>
        <dbReference type="Proteomes" id="UP000516437"/>
    </source>
</evidence>
<dbReference type="GO" id="GO:0012511">
    <property type="term" value="C:monolayer-surrounded lipid storage body"/>
    <property type="evidence" value="ECO:0007669"/>
    <property type="project" value="InterPro"/>
</dbReference>
<feature type="transmembrane region" description="Helical" evidence="10">
    <location>
        <begin position="95"/>
        <end position="112"/>
    </location>
</feature>
<dbReference type="GO" id="GO:0019915">
    <property type="term" value="P:lipid storage"/>
    <property type="evidence" value="ECO:0007669"/>
    <property type="project" value="TreeGrafter"/>
</dbReference>
<feature type="region of interest" description="Disordered" evidence="9">
    <location>
        <begin position="1"/>
        <end position="27"/>
    </location>
</feature>
<comment type="similarity">
    <text evidence="4">Belongs to the oleosin family.</text>
</comment>
<evidence type="ECO:0000256" key="8">
    <source>
        <dbReference type="ARBA" id="ARBA00023136"/>
    </source>
</evidence>
<keyword evidence="8 10" id="KW-0472">Membrane</keyword>
<evidence type="ECO:0000256" key="9">
    <source>
        <dbReference type="SAM" id="MobiDB-lite"/>
    </source>
</evidence>
<evidence type="ECO:0000256" key="10">
    <source>
        <dbReference type="SAM" id="Phobius"/>
    </source>
</evidence>
<keyword evidence="12" id="KW-1185">Reference proteome</keyword>
<dbReference type="Pfam" id="PF01277">
    <property type="entry name" value="Oleosin"/>
    <property type="match status" value="1"/>
</dbReference>
<dbReference type="GO" id="GO:0010344">
    <property type="term" value="P:seed oilbody biogenesis"/>
    <property type="evidence" value="ECO:0007669"/>
    <property type="project" value="TreeGrafter"/>
</dbReference>